<protein>
    <recommendedName>
        <fullName evidence="3">Metal-dependent hydrolase</fullName>
    </recommendedName>
</protein>
<dbReference type="RefSeq" id="WP_344936876.1">
    <property type="nucleotide sequence ID" value="NZ_BAABDM010000005.1"/>
</dbReference>
<name>A0ABP7WZC7_9GAMM</name>
<dbReference type="InterPro" id="IPR016516">
    <property type="entry name" value="UCP07580"/>
</dbReference>
<sequence length="294" mass="34347">MTTYKNEKSTLVVRRMPFSFDNNINVHWNAARPEWSYMVNGASLVMPYLEPYLIRTMKQVLPKLTDPALIQEVKDYIGQEAQHYQQHRKFNDIIKSKGYDEISVLEQQMLDEYTHFEKTKSLKFNLAYAAGFESMALTVGHWLIKNRDYLFGGSDSRVASLILWHFVEELEHKCAAYDAYQAAYGNYWSRLYGTLFAALHVMKFSRRGYIFMMKKDGAWRNTRNRLNIIKYNLRFITGVLPKLIHSLLPSHHPTDIDDPQWSKDWVAVHEKNNAELAHLDTNNLLTPMGAGFKK</sequence>
<reference evidence="2" key="1">
    <citation type="journal article" date="2019" name="Int. J. Syst. Evol. Microbiol.">
        <title>The Global Catalogue of Microorganisms (GCM) 10K type strain sequencing project: providing services to taxonomists for standard genome sequencing and annotation.</title>
        <authorList>
            <consortium name="The Broad Institute Genomics Platform"/>
            <consortium name="The Broad Institute Genome Sequencing Center for Infectious Disease"/>
            <person name="Wu L."/>
            <person name="Ma J."/>
        </authorList>
    </citation>
    <scope>NUCLEOTIDE SEQUENCE [LARGE SCALE GENOMIC DNA]</scope>
    <source>
        <strain evidence="2">JCM 17304</strain>
    </source>
</reference>
<accession>A0ABP7WZC7</accession>
<evidence type="ECO:0000313" key="1">
    <source>
        <dbReference type="EMBL" id="GAA4100083.1"/>
    </source>
</evidence>
<comment type="caution">
    <text evidence="1">The sequence shown here is derived from an EMBL/GenBank/DDBJ whole genome shotgun (WGS) entry which is preliminary data.</text>
</comment>
<dbReference type="PANTHER" id="PTHR39456">
    <property type="entry name" value="METAL-DEPENDENT HYDROLASE"/>
    <property type="match status" value="1"/>
</dbReference>
<evidence type="ECO:0008006" key="3">
    <source>
        <dbReference type="Google" id="ProtNLM"/>
    </source>
</evidence>
<gene>
    <name evidence="1" type="ORF">GCM10022414_26870</name>
</gene>
<organism evidence="1 2">
    <name type="scientific">Zhongshania borealis</name>
    <dbReference type="NCBI Taxonomy" id="889488"/>
    <lineage>
        <taxon>Bacteria</taxon>
        <taxon>Pseudomonadati</taxon>
        <taxon>Pseudomonadota</taxon>
        <taxon>Gammaproteobacteria</taxon>
        <taxon>Cellvibrionales</taxon>
        <taxon>Spongiibacteraceae</taxon>
        <taxon>Zhongshania</taxon>
    </lineage>
</organism>
<dbReference type="Pfam" id="PF10118">
    <property type="entry name" value="Metal_hydrol"/>
    <property type="match status" value="1"/>
</dbReference>
<dbReference type="PANTHER" id="PTHR39456:SF1">
    <property type="entry name" value="METAL-DEPENDENT HYDROLASE"/>
    <property type="match status" value="1"/>
</dbReference>
<dbReference type="PIRSF" id="PIRSF007580">
    <property type="entry name" value="UCP07580"/>
    <property type="match status" value="1"/>
</dbReference>
<keyword evidence="2" id="KW-1185">Reference proteome</keyword>
<dbReference type="EMBL" id="BAABDM010000005">
    <property type="protein sequence ID" value="GAA4100083.1"/>
    <property type="molecule type" value="Genomic_DNA"/>
</dbReference>
<dbReference type="Proteomes" id="UP001500392">
    <property type="component" value="Unassembled WGS sequence"/>
</dbReference>
<evidence type="ECO:0000313" key="2">
    <source>
        <dbReference type="Proteomes" id="UP001500392"/>
    </source>
</evidence>
<proteinExistence type="predicted"/>